<evidence type="ECO:0000256" key="5">
    <source>
        <dbReference type="ARBA" id="ARBA00023049"/>
    </source>
</evidence>
<evidence type="ECO:0000256" key="3">
    <source>
        <dbReference type="ARBA" id="ARBA00022801"/>
    </source>
</evidence>
<protein>
    <recommendedName>
        <fullName evidence="7">Metalloendopeptidase</fullName>
        <ecNumber evidence="7">3.4.24.-</ecNumber>
    </recommendedName>
</protein>
<name>A0A1B6LDX1_9HEMI</name>
<dbReference type="PRINTS" id="PR00480">
    <property type="entry name" value="ASTACIN"/>
</dbReference>
<dbReference type="Gene3D" id="3.40.390.10">
    <property type="entry name" value="Collagenase (Catalytic Domain)"/>
    <property type="match status" value="1"/>
</dbReference>
<keyword evidence="4 6" id="KW-0862">Zinc</keyword>
<dbReference type="GO" id="GO:0006508">
    <property type="term" value="P:proteolysis"/>
    <property type="evidence" value="ECO:0007669"/>
    <property type="project" value="UniProtKB-KW"/>
</dbReference>
<reference evidence="9" key="1">
    <citation type="submission" date="2015-11" db="EMBL/GenBank/DDBJ databases">
        <title>De novo transcriptome assembly of four potential Pierce s Disease insect vectors from Arizona vineyards.</title>
        <authorList>
            <person name="Tassone E.E."/>
        </authorList>
    </citation>
    <scope>NUCLEOTIDE SEQUENCE</scope>
</reference>
<dbReference type="EMBL" id="GEBQ01018263">
    <property type="protein sequence ID" value="JAT21714.1"/>
    <property type="molecule type" value="Transcribed_RNA"/>
</dbReference>
<comment type="caution">
    <text evidence="6">Lacks conserved residue(s) required for the propagation of feature annotation.</text>
</comment>
<evidence type="ECO:0000256" key="1">
    <source>
        <dbReference type="ARBA" id="ARBA00022670"/>
    </source>
</evidence>
<dbReference type="InterPro" id="IPR024079">
    <property type="entry name" value="MetalloPept_cat_dom_sf"/>
</dbReference>
<proteinExistence type="predicted"/>
<feature type="binding site" evidence="6">
    <location>
        <position position="131"/>
    </location>
    <ligand>
        <name>Zn(2+)</name>
        <dbReference type="ChEBI" id="CHEBI:29105"/>
        <note>catalytic</note>
    </ligand>
</feature>
<evidence type="ECO:0000313" key="9">
    <source>
        <dbReference type="EMBL" id="JAT21714.1"/>
    </source>
</evidence>
<dbReference type="AlphaFoldDB" id="A0A1B6LDX1"/>
<evidence type="ECO:0000256" key="6">
    <source>
        <dbReference type="PROSITE-ProRule" id="PRU01211"/>
    </source>
</evidence>
<dbReference type="InterPro" id="IPR006026">
    <property type="entry name" value="Peptidase_Metallo"/>
</dbReference>
<gene>
    <name evidence="9" type="ORF">g.8137</name>
</gene>
<evidence type="ECO:0000259" key="8">
    <source>
        <dbReference type="PROSITE" id="PS51864"/>
    </source>
</evidence>
<dbReference type="PANTHER" id="PTHR10127:SF780">
    <property type="entry name" value="METALLOENDOPEPTIDASE"/>
    <property type="match status" value="1"/>
</dbReference>
<dbReference type="PROSITE" id="PS51864">
    <property type="entry name" value="ASTACIN"/>
    <property type="match status" value="1"/>
</dbReference>
<dbReference type="InterPro" id="IPR001506">
    <property type="entry name" value="Peptidase_M12A"/>
</dbReference>
<dbReference type="SMART" id="SM00235">
    <property type="entry name" value="ZnMc"/>
    <property type="match status" value="1"/>
</dbReference>
<evidence type="ECO:0000256" key="7">
    <source>
        <dbReference type="RuleBase" id="RU361183"/>
    </source>
</evidence>
<feature type="domain" description="Peptidase M12A" evidence="8">
    <location>
        <begin position="22"/>
        <end position="230"/>
    </location>
</feature>
<dbReference type="PANTHER" id="PTHR10127">
    <property type="entry name" value="DISCOIDIN, CUB, EGF, LAMININ , AND ZINC METALLOPROTEASE DOMAIN CONTAINING"/>
    <property type="match status" value="1"/>
</dbReference>
<feature type="binding site" evidence="6">
    <location>
        <position position="141"/>
    </location>
    <ligand>
        <name>Zn(2+)</name>
        <dbReference type="ChEBI" id="CHEBI:29105"/>
        <note>catalytic</note>
    </ligand>
</feature>
<dbReference type="GO" id="GO:0008270">
    <property type="term" value="F:zinc ion binding"/>
    <property type="evidence" value="ECO:0007669"/>
    <property type="project" value="UniProtKB-UniRule"/>
</dbReference>
<feature type="active site" evidence="6">
    <location>
        <position position="132"/>
    </location>
</feature>
<evidence type="ECO:0000256" key="2">
    <source>
        <dbReference type="ARBA" id="ARBA00022723"/>
    </source>
</evidence>
<comment type="cofactor">
    <cofactor evidence="6 7">
        <name>Zn(2+)</name>
        <dbReference type="ChEBI" id="CHEBI:29105"/>
    </cofactor>
    <text evidence="6 7">Binds 1 zinc ion per subunit.</text>
</comment>
<dbReference type="EC" id="3.4.24.-" evidence="7"/>
<dbReference type="SUPFAM" id="SSF55486">
    <property type="entry name" value="Metalloproteases ('zincins'), catalytic domain"/>
    <property type="match status" value="1"/>
</dbReference>
<sequence length="256" mass="30134">MSIYINTYLLIHIVTNYICISNAIFKSDWSEVWPTPNVWYNVAPEMPQEYVKVIKRNIEYINNLTCVQWNQRYPWWSTVQDYVSFQYNYADESEGTYCEAAVGWKREQQVLYVGADCMNRSLDGQRTAILHEMMHSMGFYHEQQRPNRNCYVFVPEAEAKKSPADLAILPYPNYFSDWPYDFESIMHYPKGANVWPRDKTQKLSREDGTISPFDIEKLNFLYCDKPSYCPTVGKAKCDELKKIEKQNPNCKTQLPG</sequence>
<feature type="binding site" evidence="6">
    <location>
        <position position="135"/>
    </location>
    <ligand>
        <name>Zn(2+)</name>
        <dbReference type="ChEBI" id="CHEBI:29105"/>
        <note>catalytic</note>
    </ligand>
</feature>
<keyword evidence="1 6" id="KW-0645">Protease</keyword>
<keyword evidence="5 6" id="KW-0482">Metalloprotease</keyword>
<dbReference type="Pfam" id="PF01400">
    <property type="entry name" value="Astacin"/>
    <property type="match status" value="1"/>
</dbReference>
<accession>A0A1B6LDX1</accession>
<keyword evidence="2 6" id="KW-0479">Metal-binding</keyword>
<keyword evidence="3 6" id="KW-0378">Hydrolase</keyword>
<dbReference type="GO" id="GO:0004222">
    <property type="term" value="F:metalloendopeptidase activity"/>
    <property type="evidence" value="ECO:0007669"/>
    <property type="project" value="UniProtKB-UniRule"/>
</dbReference>
<evidence type="ECO:0000256" key="4">
    <source>
        <dbReference type="ARBA" id="ARBA00022833"/>
    </source>
</evidence>
<organism evidence="9">
    <name type="scientific">Graphocephala atropunctata</name>
    <dbReference type="NCBI Taxonomy" id="36148"/>
    <lineage>
        <taxon>Eukaryota</taxon>
        <taxon>Metazoa</taxon>
        <taxon>Ecdysozoa</taxon>
        <taxon>Arthropoda</taxon>
        <taxon>Hexapoda</taxon>
        <taxon>Insecta</taxon>
        <taxon>Pterygota</taxon>
        <taxon>Neoptera</taxon>
        <taxon>Paraneoptera</taxon>
        <taxon>Hemiptera</taxon>
        <taxon>Auchenorrhyncha</taxon>
        <taxon>Membracoidea</taxon>
        <taxon>Cicadellidae</taxon>
        <taxon>Cicadellinae</taxon>
        <taxon>Cicadellini</taxon>
        <taxon>Graphocephala</taxon>
    </lineage>
</organism>